<dbReference type="PANTHER" id="PTHR12205">
    <property type="entry name" value="CENTROMERE/KINETOCHORE PROTEIN ZW10"/>
    <property type="match status" value="1"/>
</dbReference>
<dbReference type="AlphaFoldDB" id="A0A158PC64"/>
<dbReference type="Gene3D" id="1.10.357.150">
    <property type="match status" value="1"/>
</dbReference>
<dbReference type="GO" id="GO:0007094">
    <property type="term" value="P:mitotic spindle assembly checkpoint signaling"/>
    <property type="evidence" value="ECO:0007669"/>
    <property type="project" value="TreeGrafter"/>
</dbReference>
<feature type="domain" description="Centromere/kinetochore protein zw10 middle" evidence="1">
    <location>
        <begin position="228"/>
        <end position="411"/>
    </location>
</feature>
<keyword evidence="3" id="KW-1185">Reference proteome</keyword>
<feature type="domain" description="ZW10 C-terminal helical" evidence="2">
    <location>
        <begin position="447"/>
        <end position="547"/>
    </location>
</feature>
<dbReference type="GO" id="GO:0006888">
    <property type="term" value="P:endoplasmic reticulum to Golgi vesicle-mediated transport"/>
    <property type="evidence" value="ECO:0007669"/>
    <property type="project" value="TreeGrafter"/>
</dbReference>
<accession>A0A158PC64</accession>
<evidence type="ECO:0000259" key="1">
    <source>
        <dbReference type="Pfam" id="PF20665"/>
    </source>
</evidence>
<dbReference type="WBParaSite" id="ACAC_0001198001-mRNA-1">
    <property type="protein sequence ID" value="ACAC_0001198001-mRNA-1"/>
    <property type="gene ID" value="ACAC_0001198001"/>
</dbReference>
<organism evidence="3 4">
    <name type="scientific">Angiostrongylus cantonensis</name>
    <name type="common">Rat lungworm</name>
    <dbReference type="NCBI Taxonomy" id="6313"/>
    <lineage>
        <taxon>Eukaryota</taxon>
        <taxon>Metazoa</taxon>
        <taxon>Ecdysozoa</taxon>
        <taxon>Nematoda</taxon>
        <taxon>Chromadorea</taxon>
        <taxon>Rhabditida</taxon>
        <taxon>Rhabditina</taxon>
        <taxon>Rhabditomorpha</taxon>
        <taxon>Strongyloidea</taxon>
        <taxon>Metastrongylidae</taxon>
        <taxon>Angiostrongylus</taxon>
    </lineage>
</organism>
<reference evidence="4" key="2">
    <citation type="submission" date="2016-04" db="UniProtKB">
        <authorList>
            <consortium name="WormBaseParasite"/>
        </authorList>
    </citation>
    <scope>IDENTIFICATION</scope>
</reference>
<dbReference type="Pfam" id="PF22766">
    <property type="entry name" value="ZW10_C2"/>
    <property type="match status" value="1"/>
</dbReference>
<evidence type="ECO:0000313" key="3">
    <source>
        <dbReference type="Proteomes" id="UP000035642"/>
    </source>
</evidence>
<dbReference type="GO" id="GO:1990423">
    <property type="term" value="C:RZZ complex"/>
    <property type="evidence" value="ECO:0007669"/>
    <property type="project" value="TreeGrafter"/>
</dbReference>
<dbReference type="GO" id="GO:0005737">
    <property type="term" value="C:cytoplasm"/>
    <property type="evidence" value="ECO:0007669"/>
    <property type="project" value="GOC"/>
</dbReference>
<dbReference type="Proteomes" id="UP000035642">
    <property type="component" value="Unassembled WGS sequence"/>
</dbReference>
<dbReference type="PANTHER" id="PTHR12205:SF0">
    <property type="entry name" value="CENTROMERE_KINETOCHORE PROTEIN ZW10 HOMOLOG"/>
    <property type="match status" value="1"/>
</dbReference>
<dbReference type="InterPro" id="IPR048344">
    <property type="entry name" value="Zw10_middle"/>
</dbReference>
<dbReference type="Pfam" id="PF20665">
    <property type="entry name" value="Zw10_middle"/>
    <property type="match status" value="1"/>
</dbReference>
<evidence type="ECO:0000259" key="2">
    <source>
        <dbReference type="Pfam" id="PF22766"/>
    </source>
</evidence>
<dbReference type="STRING" id="6313.A0A158PC64"/>
<name>A0A158PC64_ANGCA</name>
<dbReference type="InterPro" id="IPR046362">
    <property type="entry name" value="Zw10/DSL1_C_sf"/>
</dbReference>
<protein>
    <submittedName>
        <fullName evidence="4">Centromere/kinetochore protein zw10 homolog</fullName>
    </submittedName>
</protein>
<reference evidence="3" key="1">
    <citation type="submission" date="2012-09" db="EMBL/GenBank/DDBJ databases">
        <authorList>
            <person name="Martin A.A."/>
        </authorList>
    </citation>
    <scope>NUCLEOTIDE SEQUENCE</scope>
</reference>
<evidence type="ECO:0000313" key="4">
    <source>
        <dbReference type="WBParaSite" id="ACAC_0001198001-mRNA-1"/>
    </source>
</evidence>
<dbReference type="InterPro" id="IPR055148">
    <property type="entry name" value="ZW10_C_2"/>
</dbReference>
<sequence length="548" mass="62440">MAGDLEDLERDLANGLSVICFNHVFEMKGKWSKEEIRKLYPVPGLEMTAKVLQERYVELQPLLKMPEDDIVVELEDLLKKVDEKLQLAGSFMRENSEMDSSTQKSGLTVIAHDRNLRRKLHDLSNQRQLLDTVQHIEGLLISCRSLSLSKIDKARSLIECENLLNEITKDDGPAILTGKIRDILREEVITMIDILKASLTYAFNEFVSYPTIDVKGTIHMRIRNSDPAVLVALHLFDELNGRLKKWASFIVKNFVQPIVDSGSGVDPYERFDFANGTSEFVGSTKIKPSVNPICLEGISSSLLRLFTRLEMSIKGIELNNRPLTLCLGNLLQEDVMMSFLKCITNAYPLTDPDESTLKAAMDIAERFREDMMKMHFFNDATPTFKEFSNEHFTMFIDRRCLEVLKKAKELITMPYLMWGLEKKLTKKQFFSIENCSYASFRPILSDSLWKIREIGADVLEQVLPEMVYSCTLGNVVSFLLDSISDVILRTEDIRSVDADISSTMIETLLTELIPVFTIKGQSSIHKSCSTAYFRMKEIIFCLKGSLQV</sequence>
<proteinExistence type="predicted"/>